<evidence type="ECO:0000256" key="2">
    <source>
        <dbReference type="ARBA" id="ARBA00005046"/>
    </source>
</evidence>
<evidence type="ECO:0000313" key="8">
    <source>
        <dbReference type="EMBL" id="XBH18944.1"/>
    </source>
</evidence>
<keyword evidence="6" id="KW-0460">Magnesium</keyword>
<dbReference type="PANTHER" id="PTHR10192:SF5">
    <property type="entry name" value="GEPHYRIN"/>
    <property type="match status" value="1"/>
</dbReference>
<keyword evidence="6" id="KW-0479">Metal-binding</keyword>
<accession>A0AAU7DMN2</accession>
<comment type="function">
    <text evidence="1 6">Catalyzes the insertion of molybdate into adenylated molybdopterin with the concomitant release of AMP.</text>
</comment>
<dbReference type="InterPro" id="IPR038987">
    <property type="entry name" value="MoeA-like"/>
</dbReference>
<reference evidence="8" key="1">
    <citation type="submission" date="2023-03" db="EMBL/GenBank/DDBJ databases">
        <title>Edaphobacter sp.</title>
        <authorList>
            <person name="Huber K.J."/>
            <person name="Papendorf J."/>
            <person name="Pilke C."/>
            <person name="Bunk B."/>
            <person name="Sproeer C."/>
            <person name="Pester M."/>
        </authorList>
    </citation>
    <scope>NUCLEOTIDE SEQUENCE</scope>
    <source>
        <strain evidence="8">DSM 110680</strain>
    </source>
</reference>
<dbReference type="CDD" id="cd00887">
    <property type="entry name" value="MoeA"/>
    <property type="match status" value="1"/>
</dbReference>
<keyword evidence="4 6" id="KW-0501">Molybdenum cofactor biosynthesis</keyword>
<dbReference type="PANTHER" id="PTHR10192">
    <property type="entry name" value="MOLYBDOPTERIN BIOSYNTHESIS PROTEIN"/>
    <property type="match status" value="1"/>
</dbReference>
<evidence type="ECO:0000256" key="6">
    <source>
        <dbReference type="RuleBase" id="RU365090"/>
    </source>
</evidence>
<dbReference type="InterPro" id="IPR036135">
    <property type="entry name" value="MoeA_linker/N_sf"/>
</dbReference>
<dbReference type="InterPro" id="IPR001453">
    <property type="entry name" value="MoaB/Mog_dom"/>
</dbReference>
<evidence type="ECO:0000256" key="4">
    <source>
        <dbReference type="ARBA" id="ARBA00023150"/>
    </source>
</evidence>
<dbReference type="SUPFAM" id="SSF63867">
    <property type="entry name" value="MoeA C-terminal domain-like"/>
    <property type="match status" value="1"/>
</dbReference>
<comment type="pathway">
    <text evidence="2 6">Cofactor biosynthesis; molybdopterin biosynthesis.</text>
</comment>
<dbReference type="NCBIfam" id="NF045515">
    <property type="entry name" value="Glp_gephyrin"/>
    <property type="match status" value="1"/>
</dbReference>
<dbReference type="SUPFAM" id="SSF63882">
    <property type="entry name" value="MoeA N-terminal region -like"/>
    <property type="match status" value="1"/>
</dbReference>
<dbReference type="AlphaFoldDB" id="A0AAU7DMN2"/>
<name>A0AAU7DMN2_9BACT</name>
<dbReference type="EC" id="2.10.1.1" evidence="6"/>
<proteinExistence type="inferred from homology"/>
<dbReference type="InterPro" id="IPR036688">
    <property type="entry name" value="MoeA_C_domain_IV_sf"/>
</dbReference>
<evidence type="ECO:0000256" key="1">
    <source>
        <dbReference type="ARBA" id="ARBA00002901"/>
    </source>
</evidence>
<comment type="similarity">
    <text evidence="3 6">Belongs to the MoeA family.</text>
</comment>
<keyword evidence="6" id="KW-0808">Transferase</keyword>
<feature type="domain" description="MoaB/Mog" evidence="7">
    <location>
        <begin position="185"/>
        <end position="342"/>
    </location>
</feature>
<keyword evidence="6" id="KW-0500">Molybdenum</keyword>
<comment type="catalytic activity">
    <reaction evidence="5">
        <text>adenylyl-molybdopterin + molybdate = Mo-molybdopterin + AMP + H(+)</text>
        <dbReference type="Rhea" id="RHEA:35047"/>
        <dbReference type="ChEBI" id="CHEBI:15378"/>
        <dbReference type="ChEBI" id="CHEBI:36264"/>
        <dbReference type="ChEBI" id="CHEBI:62727"/>
        <dbReference type="ChEBI" id="CHEBI:71302"/>
        <dbReference type="ChEBI" id="CHEBI:456215"/>
        <dbReference type="EC" id="2.10.1.1"/>
    </reaction>
</comment>
<dbReference type="Gene3D" id="2.40.340.10">
    <property type="entry name" value="MoeA, C-terminal, domain IV"/>
    <property type="match status" value="1"/>
</dbReference>
<organism evidence="8">
    <name type="scientific">Telmatobacter sp. DSM 110680</name>
    <dbReference type="NCBI Taxonomy" id="3036704"/>
    <lineage>
        <taxon>Bacteria</taxon>
        <taxon>Pseudomonadati</taxon>
        <taxon>Acidobacteriota</taxon>
        <taxon>Terriglobia</taxon>
        <taxon>Terriglobales</taxon>
        <taxon>Acidobacteriaceae</taxon>
        <taxon>Telmatobacter</taxon>
    </lineage>
</organism>
<dbReference type="SMART" id="SM00852">
    <property type="entry name" value="MoCF_biosynth"/>
    <property type="match status" value="1"/>
</dbReference>
<dbReference type="Gene3D" id="3.90.105.10">
    <property type="entry name" value="Molybdopterin biosynthesis moea protein, domain 2"/>
    <property type="match status" value="1"/>
</dbReference>
<dbReference type="Pfam" id="PF03453">
    <property type="entry name" value="MoeA_N"/>
    <property type="match status" value="1"/>
</dbReference>
<dbReference type="GO" id="GO:0006777">
    <property type="term" value="P:Mo-molybdopterin cofactor biosynthetic process"/>
    <property type="evidence" value="ECO:0007669"/>
    <property type="project" value="UniProtKB-UniRule"/>
</dbReference>
<dbReference type="GO" id="GO:0061599">
    <property type="term" value="F:molybdopterin molybdotransferase activity"/>
    <property type="evidence" value="ECO:0007669"/>
    <property type="project" value="UniProtKB-UniRule"/>
</dbReference>
<dbReference type="InterPro" id="IPR005111">
    <property type="entry name" value="MoeA_C_domain_IV"/>
</dbReference>
<evidence type="ECO:0000256" key="3">
    <source>
        <dbReference type="ARBA" id="ARBA00010763"/>
    </source>
</evidence>
<dbReference type="EMBL" id="CP121196">
    <property type="protein sequence ID" value="XBH18944.1"/>
    <property type="molecule type" value="Genomic_DNA"/>
</dbReference>
<comment type="cofactor">
    <cofactor evidence="6">
        <name>Mg(2+)</name>
        <dbReference type="ChEBI" id="CHEBI:18420"/>
    </cofactor>
</comment>
<dbReference type="InterPro" id="IPR036425">
    <property type="entry name" value="MoaB/Mog-like_dom_sf"/>
</dbReference>
<dbReference type="Pfam" id="PF00994">
    <property type="entry name" value="MoCF_biosynth"/>
    <property type="match status" value="1"/>
</dbReference>
<evidence type="ECO:0000259" key="7">
    <source>
        <dbReference type="SMART" id="SM00852"/>
    </source>
</evidence>
<evidence type="ECO:0000256" key="5">
    <source>
        <dbReference type="ARBA" id="ARBA00047317"/>
    </source>
</evidence>
<dbReference type="GO" id="GO:0005829">
    <property type="term" value="C:cytosol"/>
    <property type="evidence" value="ECO:0007669"/>
    <property type="project" value="TreeGrafter"/>
</dbReference>
<protein>
    <recommendedName>
        <fullName evidence="6">Molybdopterin molybdenumtransferase</fullName>
        <ecNumber evidence="6">2.10.1.1</ecNumber>
    </recommendedName>
</protein>
<dbReference type="SUPFAM" id="SSF53218">
    <property type="entry name" value="Molybdenum cofactor biosynthesis proteins"/>
    <property type="match status" value="1"/>
</dbReference>
<gene>
    <name evidence="8" type="ORF">P8935_06410</name>
</gene>
<dbReference type="Gene3D" id="2.170.190.11">
    <property type="entry name" value="Molybdopterin biosynthesis moea protein, domain 3"/>
    <property type="match status" value="1"/>
</dbReference>
<dbReference type="GO" id="GO:0046872">
    <property type="term" value="F:metal ion binding"/>
    <property type="evidence" value="ECO:0007669"/>
    <property type="project" value="UniProtKB-UniRule"/>
</dbReference>
<dbReference type="Pfam" id="PF03454">
    <property type="entry name" value="MoeA_C"/>
    <property type="match status" value="1"/>
</dbReference>
<sequence>MGDDLLSYEQAAELVACRARDLAQRRPATERVDLADAAGRILAAAVAADDDQPPFARSTRDGYACRVAEASAHLTLPVAGLTHAGEAPPAALPAGKAWEIMTGAPVPAGADCVVMLEYVERVGDTIRLVSSRRIEARENIVAKGAQSRRGDVLLKPGTKMGAAQIALAASCGYARLEVYVRPRVAILTTGDELVPVDATPGPGKIRNSNAPMLAALVAHAGGDPVILPTAADTAEALDDALELATQADILLISGGVSAGKFDLVEPALARLDSKIFFTGIRIQPGKPLVFGEIASSGLKPYINRPRSEGHFGPAPIPVFGLPGNPISSAATFHLFAAPILAALAGSNEIYPRFVLAELSQATDRKGRPGLTRFLPARCEFNASVNELPKVALVPWHGSGDLTAFAQSNCFVVIPEDKGSLEAGSMVRILLH</sequence>
<dbReference type="RefSeq" id="WP_348264162.1">
    <property type="nucleotide sequence ID" value="NZ_CP121196.1"/>
</dbReference>
<dbReference type="InterPro" id="IPR005110">
    <property type="entry name" value="MoeA_linker/N"/>
</dbReference>
<dbReference type="Gene3D" id="3.40.980.10">
    <property type="entry name" value="MoaB/Mog-like domain"/>
    <property type="match status" value="1"/>
</dbReference>